<gene>
    <name evidence="1" type="ORF">DY000_02031562</name>
</gene>
<name>A0ABQ7DT31_BRACR</name>
<keyword evidence="2" id="KW-1185">Reference proteome</keyword>
<accession>A0ABQ7DT31</accession>
<organism evidence="1 2">
    <name type="scientific">Brassica cretica</name>
    <name type="common">Mustard</name>
    <dbReference type="NCBI Taxonomy" id="69181"/>
    <lineage>
        <taxon>Eukaryota</taxon>
        <taxon>Viridiplantae</taxon>
        <taxon>Streptophyta</taxon>
        <taxon>Embryophyta</taxon>
        <taxon>Tracheophyta</taxon>
        <taxon>Spermatophyta</taxon>
        <taxon>Magnoliopsida</taxon>
        <taxon>eudicotyledons</taxon>
        <taxon>Gunneridae</taxon>
        <taxon>Pentapetalae</taxon>
        <taxon>rosids</taxon>
        <taxon>malvids</taxon>
        <taxon>Brassicales</taxon>
        <taxon>Brassicaceae</taxon>
        <taxon>Brassiceae</taxon>
        <taxon>Brassica</taxon>
    </lineage>
</organism>
<dbReference type="Proteomes" id="UP000266723">
    <property type="component" value="Unassembled WGS sequence"/>
</dbReference>
<dbReference type="EMBL" id="QGKV02000649">
    <property type="protein sequence ID" value="KAF3580385.1"/>
    <property type="molecule type" value="Genomic_DNA"/>
</dbReference>
<sequence length="100" mass="10942">MENMDFGRISINEVRAISSDKSAAISVDVEHQTSIDNTPPEAGKFSLTNDANEGVVLGEPQSQLSNANNQIMNERVLKSLFKLNLSQKEIMNGNCLCKTT</sequence>
<reference evidence="1 2" key="1">
    <citation type="journal article" date="2020" name="BMC Genomics">
        <title>Intraspecific diversification of the crop wild relative Brassica cretica Lam. using demographic model selection.</title>
        <authorList>
            <person name="Kioukis A."/>
            <person name="Michalopoulou V.A."/>
            <person name="Briers L."/>
            <person name="Pirintsos S."/>
            <person name="Studholme D.J."/>
            <person name="Pavlidis P."/>
            <person name="Sarris P.F."/>
        </authorList>
    </citation>
    <scope>NUCLEOTIDE SEQUENCE [LARGE SCALE GENOMIC DNA]</scope>
    <source>
        <strain evidence="2">cv. PFS-1207/04</strain>
    </source>
</reference>
<evidence type="ECO:0000313" key="2">
    <source>
        <dbReference type="Proteomes" id="UP000266723"/>
    </source>
</evidence>
<evidence type="ECO:0000313" key="1">
    <source>
        <dbReference type="EMBL" id="KAF3580385.1"/>
    </source>
</evidence>
<comment type="caution">
    <text evidence="1">The sequence shown here is derived from an EMBL/GenBank/DDBJ whole genome shotgun (WGS) entry which is preliminary data.</text>
</comment>
<proteinExistence type="predicted"/>
<protein>
    <submittedName>
        <fullName evidence="1">Uncharacterized protein</fullName>
    </submittedName>
</protein>